<sequence>MDDILDDRVGFTTLNHKHAIIEDPVRRKVLFTSLIGGSENGLRALRAMRGLRLQPSRVDCGQLPVDCVRVFRLRLVNWGPETAFFRIKQPEKTSGIQVTYTPGPIPAEKLNNGVGGFQYELFEKSSLNS</sequence>
<proteinExistence type="predicted"/>
<dbReference type="EMBL" id="QNGE01000827">
    <property type="protein sequence ID" value="KAA3679164.1"/>
    <property type="molecule type" value="Genomic_DNA"/>
</dbReference>
<dbReference type="AlphaFoldDB" id="A0A5J4NUL0"/>
<comment type="caution">
    <text evidence="1">The sequence shown here is derived from an EMBL/GenBank/DDBJ whole genome shotgun (WGS) entry which is preliminary data.</text>
</comment>
<dbReference type="Proteomes" id="UP000324629">
    <property type="component" value="Unassembled WGS sequence"/>
</dbReference>
<evidence type="ECO:0000313" key="1">
    <source>
        <dbReference type="EMBL" id="KAA3679164.1"/>
    </source>
</evidence>
<evidence type="ECO:0000313" key="2">
    <source>
        <dbReference type="Proteomes" id="UP000324629"/>
    </source>
</evidence>
<accession>A0A5J4NUL0</accession>
<name>A0A5J4NUL0_9TREM</name>
<reference evidence="1 2" key="1">
    <citation type="journal article" date="2019" name="Gigascience">
        <title>Whole-genome sequence of the oriental lung fluke Paragonimus westermani.</title>
        <authorList>
            <person name="Oey H."/>
            <person name="Zakrzewski M."/>
            <person name="Narain K."/>
            <person name="Devi K.R."/>
            <person name="Agatsuma T."/>
            <person name="Nawaratna S."/>
            <person name="Gobert G.N."/>
            <person name="Jones M.K."/>
            <person name="Ragan M.A."/>
            <person name="McManus D.P."/>
            <person name="Krause L."/>
        </authorList>
    </citation>
    <scope>NUCLEOTIDE SEQUENCE [LARGE SCALE GENOMIC DNA]</scope>
    <source>
        <strain evidence="1 2">IND2009</strain>
    </source>
</reference>
<keyword evidence="2" id="KW-1185">Reference proteome</keyword>
<organism evidence="1 2">
    <name type="scientific">Paragonimus westermani</name>
    <dbReference type="NCBI Taxonomy" id="34504"/>
    <lineage>
        <taxon>Eukaryota</taxon>
        <taxon>Metazoa</taxon>
        <taxon>Spiralia</taxon>
        <taxon>Lophotrochozoa</taxon>
        <taxon>Platyhelminthes</taxon>
        <taxon>Trematoda</taxon>
        <taxon>Digenea</taxon>
        <taxon>Plagiorchiida</taxon>
        <taxon>Troglotremata</taxon>
        <taxon>Troglotrematidae</taxon>
        <taxon>Paragonimus</taxon>
    </lineage>
</organism>
<gene>
    <name evidence="1" type="ORF">DEA37_0013056</name>
</gene>
<protein>
    <submittedName>
        <fullName evidence="1">Uncharacterized protein</fullName>
    </submittedName>
</protein>